<organism evidence="3 4">
    <name type="scientific">candidate division WOR-1 bacterium RIFCSPLOWO2_02_FULL_46_20</name>
    <dbReference type="NCBI Taxonomy" id="1802567"/>
    <lineage>
        <taxon>Bacteria</taxon>
        <taxon>Bacillati</taxon>
        <taxon>Saganbacteria</taxon>
    </lineage>
</organism>
<proteinExistence type="predicted"/>
<comment type="caution">
    <text evidence="3">The sequence shown here is derived from an EMBL/GenBank/DDBJ whole genome shotgun (WGS) entry which is preliminary data.</text>
</comment>
<evidence type="ECO:0000259" key="2">
    <source>
        <dbReference type="Pfam" id="PF22725"/>
    </source>
</evidence>
<evidence type="ECO:0000313" key="4">
    <source>
        <dbReference type="Proteomes" id="UP000176938"/>
    </source>
</evidence>
<dbReference type="InterPro" id="IPR036291">
    <property type="entry name" value="NAD(P)-bd_dom_sf"/>
</dbReference>
<dbReference type="Gene3D" id="3.40.50.720">
    <property type="entry name" value="NAD(P)-binding Rossmann-like Domain"/>
    <property type="match status" value="1"/>
</dbReference>
<dbReference type="PANTHER" id="PTHR43377:SF1">
    <property type="entry name" value="BILIVERDIN REDUCTASE A"/>
    <property type="match status" value="1"/>
</dbReference>
<dbReference type="Proteomes" id="UP000176938">
    <property type="component" value="Unassembled WGS sequence"/>
</dbReference>
<accession>A0A1F4RFK1</accession>
<evidence type="ECO:0000259" key="1">
    <source>
        <dbReference type="Pfam" id="PF01408"/>
    </source>
</evidence>
<protein>
    <submittedName>
        <fullName evidence="3">Uncharacterized protein</fullName>
    </submittedName>
</protein>
<sequence length="307" mass="33920">MKKGRGLKIGVIGVGSMGKHHARILSTLPGAKLFAVSDINEQVAREVAARYGVEAYPNYQDLLPVVDAVSIVSPTATHYEVAIDCLNANKPILVEKPLAKTSEQAKKMVALAKEKNLVLAVGLIERFNPAYIELRKLIRKERIIGVNIKRFSPFPDRITDANVIQDMMIHDLDLLLSLFPKQEIESLKAGGKKVKSNKLDKVSATIFFTSGIIATVEADRVFGNKTRKFVVTTERHLIEADLLNKKVYVRDLQTHVPSAHHTKQQDQLTAELLDFIKAVKSGTTPTVDGEAGFKSLKLAEEVENKCS</sequence>
<dbReference type="EMBL" id="METP01000012">
    <property type="protein sequence ID" value="OGC06984.1"/>
    <property type="molecule type" value="Genomic_DNA"/>
</dbReference>
<dbReference type="InterPro" id="IPR055170">
    <property type="entry name" value="GFO_IDH_MocA-like_dom"/>
</dbReference>
<reference evidence="3 4" key="1">
    <citation type="journal article" date="2016" name="Nat. Commun.">
        <title>Thousands of microbial genomes shed light on interconnected biogeochemical processes in an aquifer system.</title>
        <authorList>
            <person name="Anantharaman K."/>
            <person name="Brown C.T."/>
            <person name="Hug L.A."/>
            <person name="Sharon I."/>
            <person name="Castelle C.J."/>
            <person name="Probst A.J."/>
            <person name="Thomas B.C."/>
            <person name="Singh A."/>
            <person name="Wilkins M.J."/>
            <person name="Karaoz U."/>
            <person name="Brodie E.L."/>
            <person name="Williams K.H."/>
            <person name="Hubbard S.S."/>
            <person name="Banfield J.F."/>
        </authorList>
    </citation>
    <scope>NUCLEOTIDE SEQUENCE [LARGE SCALE GENOMIC DNA]</scope>
</reference>
<dbReference type="InterPro" id="IPR051450">
    <property type="entry name" value="Gfo/Idh/MocA_Oxidoreductases"/>
</dbReference>
<feature type="domain" description="Gfo/Idh/MocA-like oxidoreductase N-terminal" evidence="1">
    <location>
        <begin position="7"/>
        <end position="122"/>
    </location>
</feature>
<dbReference type="AlphaFoldDB" id="A0A1F4RFK1"/>
<dbReference type="Gene3D" id="3.30.360.10">
    <property type="entry name" value="Dihydrodipicolinate Reductase, domain 2"/>
    <property type="match status" value="1"/>
</dbReference>
<dbReference type="InterPro" id="IPR000683">
    <property type="entry name" value="Gfo/Idh/MocA-like_OxRdtase_N"/>
</dbReference>
<dbReference type="PANTHER" id="PTHR43377">
    <property type="entry name" value="BILIVERDIN REDUCTASE A"/>
    <property type="match status" value="1"/>
</dbReference>
<dbReference type="Pfam" id="PF01408">
    <property type="entry name" value="GFO_IDH_MocA"/>
    <property type="match status" value="1"/>
</dbReference>
<dbReference type="SUPFAM" id="SSF51735">
    <property type="entry name" value="NAD(P)-binding Rossmann-fold domains"/>
    <property type="match status" value="1"/>
</dbReference>
<dbReference type="Pfam" id="PF22725">
    <property type="entry name" value="GFO_IDH_MocA_C3"/>
    <property type="match status" value="1"/>
</dbReference>
<feature type="domain" description="GFO/IDH/MocA-like oxidoreductase" evidence="2">
    <location>
        <begin position="160"/>
        <end position="234"/>
    </location>
</feature>
<dbReference type="SUPFAM" id="SSF55347">
    <property type="entry name" value="Glyceraldehyde-3-phosphate dehydrogenase-like, C-terminal domain"/>
    <property type="match status" value="1"/>
</dbReference>
<dbReference type="GO" id="GO:0000166">
    <property type="term" value="F:nucleotide binding"/>
    <property type="evidence" value="ECO:0007669"/>
    <property type="project" value="InterPro"/>
</dbReference>
<name>A0A1F4RFK1_UNCSA</name>
<evidence type="ECO:0000313" key="3">
    <source>
        <dbReference type="EMBL" id="OGC06984.1"/>
    </source>
</evidence>
<gene>
    <name evidence="3" type="ORF">A3H38_00440</name>
</gene>